<sequence>MSEKHNSIYLLLISVLCFGFAGFGCSSSPSNSTNVATTQQPTTTTAATPVPSTVIVPTAENTPSVVQVSPGTTTVQVSPGTSTGSATGETIPGISQSNNIFGQPGNIGQPSPTAATPAPGSAADFYQKGIASVQQGDLKNAEEFWRKSIQLDPKNPEVHSNLGVLLQRQGKLDEATSQYREALRLKSDDVETVMKLAVALGQQKKIDESIAQSQTAVRLKPDLAPAHIVLAAGLSEQGKVDEAIASLKKAQGLWKKQGQTEQAAGVQVQLASLLGRQGKFDEASTQIKEAIALKSDFAPAHILRSEIALRQNKPEEAITSLQKARDLFKKQKQNDQLAATQMQLAMVFGQQKKYAEANTQAREVLKLKPDFAPAHLILAEVATQQGNNSVAIANLRKARELFKAKGQTEPQIDTQLKLAFALGRDKKIDEAISLSKEAISLKPDFAPAHYVLAIGLAEKGQKNEAMSSLQKAKELFTTQGKTEEAQKIDMMIQQLSSKQ</sequence>
<proteinExistence type="predicted"/>
<evidence type="ECO:0000256" key="4">
    <source>
        <dbReference type="SAM" id="MobiDB-lite"/>
    </source>
</evidence>
<name>A0A1U7I6P8_9CYAN</name>
<reference evidence="5 6" key="1">
    <citation type="submission" date="2016-11" db="EMBL/GenBank/DDBJ databases">
        <title>Draft Genome Sequences of Nine Cyanobacterial Strains from Diverse Habitats.</title>
        <authorList>
            <person name="Zhu T."/>
            <person name="Hou S."/>
            <person name="Lu X."/>
            <person name="Hess W.R."/>
        </authorList>
    </citation>
    <scope>NUCLEOTIDE SEQUENCE [LARGE SCALE GENOMIC DNA]</scope>
    <source>
        <strain evidence="5 6">IAM M-71</strain>
    </source>
</reference>
<dbReference type="PROSITE" id="PS50005">
    <property type="entry name" value="TPR"/>
    <property type="match status" value="2"/>
</dbReference>
<feature type="repeat" description="TPR" evidence="3">
    <location>
        <begin position="122"/>
        <end position="155"/>
    </location>
</feature>
<feature type="compositionally biased region" description="Low complexity" evidence="4">
    <location>
        <begin position="110"/>
        <end position="121"/>
    </location>
</feature>
<feature type="repeat" description="TPR" evidence="3">
    <location>
        <begin position="156"/>
        <end position="189"/>
    </location>
</feature>
<protein>
    <submittedName>
        <fullName evidence="5">Uncharacterized protein</fullName>
    </submittedName>
</protein>
<keyword evidence="1" id="KW-0677">Repeat</keyword>
<dbReference type="PROSITE" id="PS51257">
    <property type="entry name" value="PROKAR_LIPOPROTEIN"/>
    <property type="match status" value="1"/>
</dbReference>
<evidence type="ECO:0000256" key="1">
    <source>
        <dbReference type="ARBA" id="ARBA00022737"/>
    </source>
</evidence>
<dbReference type="Pfam" id="PF13424">
    <property type="entry name" value="TPR_12"/>
    <property type="match status" value="1"/>
</dbReference>
<evidence type="ECO:0000313" key="5">
    <source>
        <dbReference type="EMBL" id="OKH32036.1"/>
    </source>
</evidence>
<dbReference type="SUPFAM" id="SSF48452">
    <property type="entry name" value="TPR-like"/>
    <property type="match status" value="2"/>
</dbReference>
<dbReference type="PROSITE" id="PS50293">
    <property type="entry name" value="TPR_REGION"/>
    <property type="match status" value="1"/>
</dbReference>
<dbReference type="PANTHER" id="PTHR45586:SF1">
    <property type="entry name" value="LIPOPOLYSACCHARIDE ASSEMBLY PROTEIN B"/>
    <property type="match status" value="1"/>
</dbReference>
<dbReference type="InterPro" id="IPR011990">
    <property type="entry name" value="TPR-like_helical_dom_sf"/>
</dbReference>
<dbReference type="RefSeq" id="WP_073596617.1">
    <property type="nucleotide sequence ID" value="NZ_MRCE01000043.1"/>
</dbReference>
<evidence type="ECO:0000256" key="3">
    <source>
        <dbReference type="PROSITE-ProRule" id="PRU00339"/>
    </source>
</evidence>
<dbReference type="Proteomes" id="UP000185860">
    <property type="component" value="Unassembled WGS sequence"/>
</dbReference>
<dbReference type="SMART" id="SM00028">
    <property type="entry name" value="TPR"/>
    <property type="match status" value="10"/>
</dbReference>
<evidence type="ECO:0000313" key="6">
    <source>
        <dbReference type="Proteomes" id="UP000185860"/>
    </source>
</evidence>
<dbReference type="PANTHER" id="PTHR45586">
    <property type="entry name" value="TPR REPEAT-CONTAINING PROTEIN PA4667"/>
    <property type="match status" value="1"/>
</dbReference>
<dbReference type="InterPro" id="IPR019734">
    <property type="entry name" value="TPR_rpt"/>
</dbReference>
<dbReference type="STRING" id="454136.NIES2119_27120"/>
<dbReference type="AlphaFoldDB" id="A0A1U7I6P8"/>
<gene>
    <name evidence="5" type="ORF">NIES2119_27120</name>
</gene>
<dbReference type="OrthoDB" id="182122at2"/>
<dbReference type="InterPro" id="IPR051012">
    <property type="entry name" value="CellSynth/LPSAsmb/PSIAsmb"/>
</dbReference>
<feature type="compositionally biased region" description="Polar residues" evidence="4">
    <location>
        <begin position="70"/>
        <end position="109"/>
    </location>
</feature>
<feature type="region of interest" description="Disordered" evidence="4">
    <location>
        <begin position="70"/>
        <end position="121"/>
    </location>
</feature>
<dbReference type="EMBL" id="MRCE01000043">
    <property type="protein sequence ID" value="OKH32036.1"/>
    <property type="molecule type" value="Genomic_DNA"/>
</dbReference>
<accession>A0A1U7I6P8</accession>
<evidence type="ECO:0000256" key="2">
    <source>
        <dbReference type="ARBA" id="ARBA00022803"/>
    </source>
</evidence>
<dbReference type="Gene3D" id="1.25.40.10">
    <property type="entry name" value="Tetratricopeptide repeat domain"/>
    <property type="match status" value="3"/>
</dbReference>
<dbReference type="Pfam" id="PF13414">
    <property type="entry name" value="TPR_11"/>
    <property type="match status" value="1"/>
</dbReference>
<organism evidence="5 6">
    <name type="scientific">[Phormidium ambiguum] IAM M-71</name>
    <dbReference type="NCBI Taxonomy" id="454136"/>
    <lineage>
        <taxon>Bacteria</taxon>
        <taxon>Bacillati</taxon>
        <taxon>Cyanobacteriota</taxon>
        <taxon>Cyanophyceae</taxon>
        <taxon>Oscillatoriophycideae</taxon>
        <taxon>Aerosakkonematales</taxon>
        <taxon>Aerosakkonemataceae</taxon>
        <taxon>Floridanema</taxon>
    </lineage>
</organism>
<keyword evidence="2 3" id="KW-0802">TPR repeat</keyword>
<comment type="caution">
    <text evidence="5">The sequence shown here is derived from an EMBL/GenBank/DDBJ whole genome shotgun (WGS) entry which is preliminary data.</text>
</comment>